<dbReference type="OrthoDB" id="2114124at2759"/>
<keyword evidence="1" id="KW-0175">Coiled coil</keyword>
<organism evidence="5">
    <name type="scientific">Laccaria bicolor (strain S238N-H82 / ATCC MYA-4686)</name>
    <name type="common">Bicoloured deceiver</name>
    <name type="synonym">Laccaria laccata var. bicolor</name>
    <dbReference type="NCBI Taxonomy" id="486041"/>
    <lineage>
        <taxon>Eukaryota</taxon>
        <taxon>Fungi</taxon>
        <taxon>Dikarya</taxon>
        <taxon>Basidiomycota</taxon>
        <taxon>Agaricomycotina</taxon>
        <taxon>Agaricomycetes</taxon>
        <taxon>Agaricomycetidae</taxon>
        <taxon>Agaricales</taxon>
        <taxon>Agaricineae</taxon>
        <taxon>Hydnangiaceae</taxon>
        <taxon>Laccaria</taxon>
    </lineage>
</organism>
<evidence type="ECO:0000256" key="1">
    <source>
        <dbReference type="SAM" id="Coils"/>
    </source>
</evidence>
<dbReference type="GO" id="GO:0005525">
    <property type="term" value="F:GTP binding"/>
    <property type="evidence" value="ECO:0007669"/>
    <property type="project" value="InterPro"/>
</dbReference>
<accession>B0D7N5</accession>
<evidence type="ECO:0000259" key="3">
    <source>
        <dbReference type="Pfam" id="PF01926"/>
    </source>
</evidence>
<evidence type="ECO:0000313" key="5">
    <source>
        <dbReference type="Proteomes" id="UP000001194"/>
    </source>
</evidence>
<dbReference type="Gene3D" id="3.40.50.300">
    <property type="entry name" value="P-loop containing nucleotide triphosphate hydrolases"/>
    <property type="match status" value="1"/>
</dbReference>
<evidence type="ECO:0000256" key="2">
    <source>
        <dbReference type="SAM" id="MobiDB-lite"/>
    </source>
</evidence>
<evidence type="ECO:0000313" key="4">
    <source>
        <dbReference type="EMBL" id="EDR09681.1"/>
    </source>
</evidence>
<dbReference type="RefSeq" id="XP_001880030.1">
    <property type="nucleotide sequence ID" value="XM_001879995.1"/>
</dbReference>
<dbReference type="EMBL" id="DS547099">
    <property type="protein sequence ID" value="EDR09681.1"/>
    <property type="molecule type" value="Genomic_DNA"/>
</dbReference>
<dbReference type="CDD" id="cd00882">
    <property type="entry name" value="Ras_like_GTPase"/>
    <property type="match status" value="1"/>
</dbReference>
<proteinExistence type="predicted"/>
<dbReference type="HOGENOM" id="CLU_531067_0_0_1"/>
<dbReference type="Proteomes" id="UP000001194">
    <property type="component" value="Unassembled WGS sequence"/>
</dbReference>
<keyword evidence="5" id="KW-1185">Reference proteome</keyword>
<feature type="coiled-coil region" evidence="1">
    <location>
        <begin position="367"/>
        <end position="394"/>
    </location>
</feature>
<reference evidence="4 5" key="1">
    <citation type="journal article" date="2008" name="Nature">
        <title>The genome of Laccaria bicolor provides insights into mycorrhizal symbiosis.</title>
        <authorList>
            <person name="Martin F."/>
            <person name="Aerts A."/>
            <person name="Ahren D."/>
            <person name="Brun A."/>
            <person name="Danchin E.G.J."/>
            <person name="Duchaussoy F."/>
            <person name="Gibon J."/>
            <person name="Kohler A."/>
            <person name="Lindquist E."/>
            <person name="Pereda V."/>
            <person name="Salamov A."/>
            <person name="Shapiro H.J."/>
            <person name="Wuyts J."/>
            <person name="Blaudez D."/>
            <person name="Buee M."/>
            <person name="Brokstein P."/>
            <person name="Canbaeck B."/>
            <person name="Cohen D."/>
            <person name="Courty P.E."/>
            <person name="Coutinho P.M."/>
            <person name="Delaruelle C."/>
            <person name="Detter J.C."/>
            <person name="Deveau A."/>
            <person name="DiFazio S."/>
            <person name="Duplessis S."/>
            <person name="Fraissinet-Tachet L."/>
            <person name="Lucic E."/>
            <person name="Frey-Klett P."/>
            <person name="Fourrey C."/>
            <person name="Feussner I."/>
            <person name="Gay G."/>
            <person name="Grimwood J."/>
            <person name="Hoegger P.J."/>
            <person name="Jain P."/>
            <person name="Kilaru S."/>
            <person name="Labbe J."/>
            <person name="Lin Y.C."/>
            <person name="Legue V."/>
            <person name="Le Tacon F."/>
            <person name="Marmeisse R."/>
            <person name="Melayah D."/>
            <person name="Montanini B."/>
            <person name="Muratet M."/>
            <person name="Nehls U."/>
            <person name="Niculita-Hirzel H."/>
            <person name="Oudot-Le Secq M.P."/>
            <person name="Peter M."/>
            <person name="Quesneville H."/>
            <person name="Rajashekar B."/>
            <person name="Reich M."/>
            <person name="Rouhier N."/>
            <person name="Schmutz J."/>
            <person name="Yin T."/>
            <person name="Chalot M."/>
            <person name="Henrissat B."/>
            <person name="Kuees U."/>
            <person name="Lucas S."/>
            <person name="Van de Peer Y."/>
            <person name="Podila G.K."/>
            <person name="Polle A."/>
            <person name="Pukkila P.J."/>
            <person name="Richardson P.M."/>
            <person name="Rouze P."/>
            <person name="Sanders I.R."/>
            <person name="Stajich J.E."/>
            <person name="Tunlid A."/>
            <person name="Tuskan G."/>
            <person name="Grigoriev I.V."/>
        </authorList>
    </citation>
    <scope>NUCLEOTIDE SEQUENCE [LARGE SCALE GENOMIC DNA]</scope>
    <source>
        <strain evidence="5">S238N-H82 / ATCC MYA-4686</strain>
    </source>
</reference>
<dbReference type="InterPro" id="IPR006073">
    <property type="entry name" value="GTP-bd"/>
</dbReference>
<dbReference type="STRING" id="486041.B0D7N5"/>
<dbReference type="GeneID" id="6075583"/>
<feature type="domain" description="G" evidence="3">
    <location>
        <begin position="1"/>
        <end position="70"/>
    </location>
</feature>
<dbReference type="AlphaFoldDB" id="B0D7N5"/>
<feature type="region of interest" description="Disordered" evidence="2">
    <location>
        <begin position="423"/>
        <end position="485"/>
    </location>
</feature>
<name>B0D7N5_LACBS</name>
<dbReference type="InParanoid" id="B0D7N5"/>
<gene>
    <name evidence="4" type="ORF">LACBIDRAFT_319014</name>
</gene>
<dbReference type="InterPro" id="IPR027417">
    <property type="entry name" value="P-loop_NTPase"/>
</dbReference>
<dbReference type="SUPFAM" id="SSF52540">
    <property type="entry name" value="P-loop containing nucleoside triphosphate hydrolases"/>
    <property type="match status" value="1"/>
</dbReference>
<feature type="region of interest" description="Disordered" evidence="2">
    <location>
        <begin position="198"/>
        <end position="220"/>
    </location>
</feature>
<protein>
    <submittedName>
        <fullName evidence="4">Predicted protein</fullName>
    </submittedName>
</protein>
<dbReference type="Pfam" id="PF01926">
    <property type="entry name" value="MMR_HSR1"/>
    <property type="match status" value="1"/>
</dbReference>
<sequence length="513" mass="56303">MGATGAGKSSLIKAITGIQTDVANGPESGTSEVKEYFFHPSNGQPFILLDTPGFDDSTGDAKRSDLGIMTKLKSFLKTYGDSRKLSGLLYLHNIQDERDKGPSQRCLTAMNTLCGHDLMKKIVVITTFWDDVPVEEGVEYEDRLRKKYTYKTFSDAGVKFVRWQNDATDKALTDLRVDSLASILFDLAALGSASSVMPKEPGHVTKGTGAREGEETSELTANQELARGLPGADDVEPMVGLVEGTTQQEGNAKPQDISSETTLIANLRNELGLLKDRHAEDIRDFQSEIKQLKDDHANSISHQTQLAETCKILSTTVSGLSLSLTDLRKTSKQALADLIRECQILCATAREGERSSKSDLLSSQLVQARLAAELEEARLELAKIKSDLLQASQRERPEGLCSCLIMKSAPVKGKEKKRLDYDASLEDQSPSTEVFQPESDIEWGTTSPADDDTEDGDGWGSEFLTPSEGDAVQQGSHSDVKEAETVPKMLSELADMIYKEKDAPIVFQQWRWV</sequence>
<dbReference type="KEGG" id="lbc:LACBIDRAFT_319014"/>